<name>A0ABR4K5H1_9EURO</name>
<evidence type="ECO:0000313" key="2">
    <source>
        <dbReference type="Proteomes" id="UP001610444"/>
    </source>
</evidence>
<reference evidence="1 2" key="1">
    <citation type="submission" date="2024-07" db="EMBL/GenBank/DDBJ databases">
        <title>Section-level genome sequencing and comparative genomics of Aspergillus sections Usti and Cavernicolus.</title>
        <authorList>
            <consortium name="Lawrence Berkeley National Laboratory"/>
            <person name="Nybo J.L."/>
            <person name="Vesth T.C."/>
            <person name="Theobald S."/>
            <person name="Frisvad J.C."/>
            <person name="Larsen T.O."/>
            <person name="Kjaerboelling I."/>
            <person name="Rothschild-Mancinelli K."/>
            <person name="Lyhne E.K."/>
            <person name="Kogle M.E."/>
            <person name="Barry K."/>
            <person name="Clum A."/>
            <person name="Na H."/>
            <person name="Ledsgaard L."/>
            <person name="Lin J."/>
            <person name="Lipzen A."/>
            <person name="Kuo A."/>
            <person name="Riley R."/>
            <person name="Mondo S."/>
            <person name="LaButti K."/>
            <person name="Haridas S."/>
            <person name="Pangalinan J."/>
            <person name="Salamov A.A."/>
            <person name="Simmons B.A."/>
            <person name="Magnuson J.K."/>
            <person name="Chen J."/>
            <person name="Drula E."/>
            <person name="Henrissat B."/>
            <person name="Wiebenga A."/>
            <person name="Lubbers R.J."/>
            <person name="Gomes A.C."/>
            <person name="Macurrencykelacurrency M.R."/>
            <person name="Stajich J."/>
            <person name="Grigoriev I.V."/>
            <person name="Mortensen U.H."/>
            <person name="De vries R.P."/>
            <person name="Baker S.E."/>
            <person name="Andersen M.R."/>
        </authorList>
    </citation>
    <scope>NUCLEOTIDE SEQUENCE [LARGE SCALE GENOMIC DNA]</scope>
    <source>
        <strain evidence="1 2">CBS 756.74</strain>
    </source>
</reference>
<protein>
    <submittedName>
        <fullName evidence="1">Uncharacterized protein</fullName>
    </submittedName>
</protein>
<sequence>MAPNGPVFWIIWEGHRFIASWAIQSAVHSWRSASCLTPTLVCYLACSLEGAGSLPRFSWLSLKANSGVARTEWQPWMFV</sequence>
<accession>A0ABR4K5H1</accession>
<gene>
    <name evidence="1" type="ORF">BJX68DRAFT_123675</name>
</gene>
<proteinExistence type="predicted"/>
<organism evidence="1 2">
    <name type="scientific">Aspergillus pseudodeflectus</name>
    <dbReference type="NCBI Taxonomy" id="176178"/>
    <lineage>
        <taxon>Eukaryota</taxon>
        <taxon>Fungi</taxon>
        <taxon>Dikarya</taxon>
        <taxon>Ascomycota</taxon>
        <taxon>Pezizomycotina</taxon>
        <taxon>Eurotiomycetes</taxon>
        <taxon>Eurotiomycetidae</taxon>
        <taxon>Eurotiales</taxon>
        <taxon>Aspergillaceae</taxon>
        <taxon>Aspergillus</taxon>
        <taxon>Aspergillus subgen. Nidulantes</taxon>
    </lineage>
</organism>
<comment type="caution">
    <text evidence="1">The sequence shown here is derived from an EMBL/GenBank/DDBJ whole genome shotgun (WGS) entry which is preliminary data.</text>
</comment>
<dbReference type="Proteomes" id="UP001610444">
    <property type="component" value="Unassembled WGS sequence"/>
</dbReference>
<dbReference type="GeneID" id="98151330"/>
<evidence type="ECO:0000313" key="1">
    <source>
        <dbReference type="EMBL" id="KAL2846507.1"/>
    </source>
</evidence>
<keyword evidence="2" id="KW-1185">Reference proteome</keyword>
<dbReference type="EMBL" id="JBFXLR010000032">
    <property type="protein sequence ID" value="KAL2846507.1"/>
    <property type="molecule type" value="Genomic_DNA"/>
</dbReference>
<dbReference type="RefSeq" id="XP_070897201.1">
    <property type="nucleotide sequence ID" value="XM_071036166.1"/>
</dbReference>